<comment type="caution">
    <text evidence="3">The sequence shown here is derived from an EMBL/GenBank/DDBJ whole genome shotgun (WGS) entry which is preliminary data.</text>
</comment>
<dbReference type="AlphaFoldDB" id="A0AAI8V804"/>
<feature type="transmembrane region" description="Helical" evidence="2">
    <location>
        <begin position="39"/>
        <end position="57"/>
    </location>
</feature>
<feature type="transmembrane region" description="Helical" evidence="2">
    <location>
        <begin position="247"/>
        <end position="267"/>
    </location>
</feature>
<evidence type="ECO:0000313" key="3">
    <source>
        <dbReference type="EMBL" id="CAJ2502704.1"/>
    </source>
</evidence>
<keyword evidence="4" id="KW-1185">Reference proteome</keyword>
<feature type="transmembrane region" description="Helical" evidence="2">
    <location>
        <begin position="165"/>
        <end position="187"/>
    </location>
</feature>
<protein>
    <submittedName>
        <fullName evidence="3">Uu.00g100980.m01.CDS01</fullName>
    </submittedName>
</protein>
<feature type="region of interest" description="Disordered" evidence="1">
    <location>
        <begin position="1"/>
        <end position="23"/>
    </location>
</feature>
<gene>
    <name evidence="3" type="ORF">KHLLAP_LOCUS3172</name>
</gene>
<feature type="transmembrane region" description="Helical" evidence="2">
    <location>
        <begin position="199"/>
        <end position="226"/>
    </location>
</feature>
<sequence>MGFRKRQNASISPDVEKDSHPLAENQAAVKRGTSTRRHAIWVASFFYLIAFVFLILVEIGNTSGSRVLGDIYFFKLNLADILPQSVPPTLTLQNSIARTLGLHDFYQVGLWNYCEGYLTDGITHCSKSSSSFWFNPVAVLLSELFAGASIALPSEVNDILRILRIASHIMFGFFMAGLVLSFILMLATPVVIRSRWWSLPYSIVSFLVALLVLVASALGTAMSIVFKYALSSQSDLNIKADVGIKMLVFMWIATLFTVLSFFIHAGMGCCCTSRRDIRTGRKGGRTQTEETSEMRGYKLPKFGRKSTTST</sequence>
<reference evidence="3" key="1">
    <citation type="submission" date="2023-10" db="EMBL/GenBank/DDBJ databases">
        <authorList>
            <person name="Hackl T."/>
        </authorList>
    </citation>
    <scope>NUCLEOTIDE SEQUENCE</scope>
</reference>
<dbReference type="PANTHER" id="PTHR28019">
    <property type="entry name" value="CELL MEMBRANE PROTEIN YLR413W-RELATED"/>
    <property type="match status" value="1"/>
</dbReference>
<feature type="region of interest" description="Disordered" evidence="1">
    <location>
        <begin position="278"/>
        <end position="310"/>
    </location>
</feature>
<accession>A0AAI8V804</accession>
<dbReference type="PANTHER" id="PTHR28019:SF2">
    <property type="entry name" value="CELL MEMBRANE PROTEIN YLR413W-RELATED"/>
    <property type="match status" value="1"/>
</dbReference>
<name>A0AAI8V804_9PEZI</name>
<dbReference type="InterPro" id="IPR052413">
    <property type="entry name" value="SUR7_domain"/>
</dbReference>
<keyword evidence="2" id="KW-1133">Transmembrane helix</keyword>
<dbReference type="GO" id="GO:0031505">
    <property type="term" value="P:fungal-type cell wall organization"/>
    <property type="evidence" value="ECO:0007669"/>
    <property type="project" value="TreeGrafter"/>
</dbReference>
<dbReference type="EMBL" id="CAUWAG010000004">
    <property type="protein sequence ID" value="CAJ2502704.1"/>
    <property type="molecule type" value="Genomic_DNA"/>
</dbReference>
<evidence type="ECO:0000313" key="4">
    <source>
        <dbReference type="Proteomes" id="UP001295740"/>
    </source>
</evidence>
<keyword evidence="2" id="KW-0472">Membrane</keyword>
<evidence type="ECO:0000256" key="1">
    <source>
        <dbReference type="SAM" id="MobiDB-lite"/>
    </source>
</evidence>
<evidence type="ECO:0000256" key="2">
    <source>
        <dbReference type="SAM" id="Phobius"/>
    </source>
</evidence>
<organism evidence="3 4">
    <name type="scientific">Anthostomella pinea</name>
    <dbReference type="NCBI Taxonomy" id="933095"/>
    <lineage>
        <taxon>Eukaryota</taxon>
        <taxon>Fungi</taxon>
        <taxon>Dikarya</taxon>
        <taxon>Ascomycota</taxon>
        <taxon>Pezizomycotina</taxon>
        <taxon>Sordariomycetes</taxon>
        <taxon>Xylariomycetidae</taxon>
        <taxon>Xylariales</taxon>
        <taxon>Xylariaceae</taxon>
        <taxon>Anthostomella</taxon>
    </lineage>
</organism>
<dbReference type="Proteomes" id="UP001295740">
    <property type="component" value="Unassembled WGS sequence"/>
</dbReference>
<proteinExistence type="predicted"/>
<dbReference type="Pfam" id="PF06687">
    <property type="entry name" value="SUR7"/>
    <property type="match status" value="1"/>
</dbReference>
<dbReference type="GO" id="GO:0051285">
    <property type="term" value="C:cell cortex of cell tip"/>
    <property type="evidence" value="ECO:0007669"/>
    <property type="project" value="TreeGrafter"/>
</dbReference>
<dbReference type="GO" id="GO:0005886">
    <property type="term" value="C:plasma membrane"/>
    <property type="evidence" value="ECO:0007669"/>
    <property type="project" value="InterPro"/>
</dbReference>
<keyword evidence="2" id="KW-0812">Transmembrane</keyword>
<dbReference type="InterPro" id="IPR009571">
    <property type="entry name" value="SUR7/Rim9-like_fungi"/>
</dbReference>